<evidence type="ECO:0000313" key="4">
    <source>
        <dbReference type="Proteomes" id="UP001597497"/>
    </source>
</evidence>
<keyword evidence="1" id="KW-0472">Membrane</keyword>
<evidence type="ECO:0000259" key="2">
    <source>
        <dbReference type="Pfam" id="PF02698"/>
    </source>
</evidence>
<dbReference type="CDD" id="cd06259">
    <property type="entry name" value="YdcF-like"/>
    <property type="match status" value="1"/>
</dbReference>
<keyword evidence="1" id="KW-1133">Transmembrane helix</keyword>
<accession>A0ABW5RE78</accession>
<dbReference type="Pfam" id="PF02698">
    <property type="entry name" value="DUF218"/>
    <property type="match status" value="1"/>
</dbReference>
<protein>
    <submittedName>
        <fullName evidence="3">YdcF family protein</fullName>
    </submittedName>
</protein>
<dbReference type="RefSeq" id="WP_379930572.1">
    <property type="nucleotide sequence ID" value="NZ_JBHUMM010000043.1"/>
</dbReference>
<name>A0ABW5RE78_9BACL</name>
<dbReference type="Gene3D" id="3.40.50.620">
    <property type="entry name" value="HUPs"/>
    <property type="match status" value="1"/>
</dbReference>
<proteinExistence type="predicted"/>
<dbReference type="InterPro" id="IPR014729">
    <property type="entry name" value="Rossmann-like_a/b/a_fold"/>
</dbReference>
<dbReference type="PANTHER" id="PTHR30336">
    <property type="entry name" value="INNER MEMBRANE PROTEIN, PROBABLE PERMEASE"/>
    <property type="match status" value="1"/>
</dbReference>
<dbReference type="InterPro" id="IPR051599">
    <property type="entry name" value="Cell_Envelope_Assoc"/>
</dbReference>
<gene>
    <name evidence="3" type="ORF">ACFSUC_15710</name>
</gene>
<keyword evidence="4" id="KW-1185">Reference proteome</keyword>
<feature type="transmembrane region" description="Helical" evidence="1">
    <location>
        <begin position="12"/>
        <end position="31"/>
    </location>
</feature>
<dbReference type="PANTHER" id="PTHR30336:SF20">
    <property type="entry name" value="DUF218 DOMAIN-CONTAINING PROTEIN"/>
    <property type="match status" value="1"/>
</dbReference>
<evidence type="ECO:0000256" key="1">
    <source>
        <dbReference type="SAM" id="Phobius"/>
    </source>
</evidence>
<organism evidence="3 4">
    <name type="scientific">Marinicrinis sediminis</name>
    <dbReference type="NCBI Taxonomy" id="1652465"/>
    <lineage>
        <taxon>Bacteria</taxon>
        <taxon>Bacillati</taxon>
        <taxon>Bacillota</taxon>
        <taxon>Bacilli</taxon>
        <taxon>Bacillales</taxon>
        <taxon>Paenibacillaceae</taxon>
    </lineage>
</organism>
<keyword evidence="1" id="KW-0812">Transmembrane</keyword>
<dbReference type="Proteomes" id="UP001597497">
    <property type="component" value="Unassembled WGS sequence"/>
</dbReference>
<evidence type="ECO:0000313" key="3">
    <source>
        <dbReference type="EMBL" id="MFD2673016.1"/>
    </source>
</evidence>
<feature type="domain" description="DUF218" evidence="2">
    <location>
        <begin position="46"/>
        <end position="187"/>
    </location>
</feature>
<sequence>MKKKRRRGNWLWKGLAFIVASGIFWVAYVQWNIHTVQDARLSESVDVGIVLGAALRGEEPSPGLRERLDHALDLYEEGRFTAFIVSGGYDVPTSSLTEAEGMKRYLVAQGVPDEAVILENEATSTYENLRYSQDLMNEHGYETAVIITHSYHGARAQDMAAFLGIEPAIVSTTPSKVMNMSWHKFRETLAYTKWSLEKWKMLWLE</sequence>
<dbReference type="InterPro" id="IPR003848">
    <property type="entry name" value="DUF218"/>
</dbReference>
<reference evidence="4" key="1">
    <citation type="journal article" date="2019" name="Int. J. Syst. Evol. Microbiol.">
        <title>The Global Catalogue of Microorganisms (GCM) 10K type strain sequencing project: providing services to taxonomists for standard genome sequencing and annotation.</title>
        <authorList>
            <consortium name="The Broad Institute Genomics Platform"/>
            <consortium name="The Broad Institute Genome Sequencing Center for Infectious Disease"/>
            <person name="Wu L."/>
            <person name="Ma J."/>
        </authorList>
    </citation>
    <scope>NUCLEOTIDE SEQUENCE [LARGE SCALE GENOMIC DNA]</scope>
    <source>
        <strain evidence="4">KCTC 33676</strain>
    </source>
</reference>
<comment type="caution">
    <text evidence="3">The sequence shown here is derived from an EMBL/GenBank/DDBJ whole genome shotgun (WGS) entry which is preliminary data.</text>
</comment>
<dbReference type="EMBL" id="JBHUMM010000043">
    <property type="protein sequence ID" value="MFD2673016.1"/>
    <property type="molecule type" value="Genomic_DNA"/>
</dbReference>